<dbReference type="InterPro" id="IPR024344">
    <property type="entry name" value="MDMPI_metal-binding"/>
</dbReference>
<gene>
    <name evidence="1" type="ORF">AWC04_10630</name>
</gene>
<dbReference type="Proteomes" id="UP000193484">
    <property type="component" value="Unassembled WGS sequence"/>
</dbReference>
<dbReference type="STRING" id="1793.AWC04_10630"/>
<dbReference type="SUPFAM" id="SSF109854">
    <property type="entry name" value="DinB/YfiT-like putative metalloenzymes"/>
    <property type="match status" value="1"/>
</dbReference>
<dbReference type="Pfam" id="PF11716">
    <property type="entry name" value="MDMPI_N"/>
    <property type="match status" value="1"/>
</dbReference>
<reference evidence="1 2" key="1">
    <citation type="submission" date="2016-01" db="EMBL/GenBank/DDBJ databases">
        <title>The new phylogeny of the genus Mycobacterium.</title>
        <authorList>
            <person name="Tarcisio F."/>
            <person name="Conor M."/>
            <person name="Antonella G."/>
            <person name="Elisabetta G."/>
            <person name="Giulia F.S."/>
            <person name="Sara T."/>
            <person name="Anna F."/>
            <person name="Clotilde B."/>
            <person name="Roberto B."/>
            <person name="Veronica D.S."/>
            <person name="Fabio R."/>
            <person name="Monica P."/>
            <person name="Olivier J."/>
            <person name="Enrico T."/>
            <person name="Nicola S."/>
        </authorList>
    </citation>
    <scope>NUCLEOTIDE SEQUENCE [LARGE SCALE GENOMIC DNA]</scope>
    <source>
        <strain evidence="1 2">DSM 44179</strain>
    </source>
</reference>
<keyword evidence="2" id="KW-1185">Reference proteome</keyword>
<dbReference type="OrthoDB" id="3671213at2"/>
<dbReference type="Gene3D" id="1.20.120.450">
    <property type="entry name" value="dinb family like domain"/>
    <property type="match status" value="1"/>
</dbReference>
<dbReference type="Pfam" id="PF07398">
    <property type="entry name" value="MDMPI_C"/>
    <property type="match status" value="1"/>
</dbReference>
<evidence type="ECO:0000313" key="2">
    <source>
        <dbReference type="Proteomes" id="UP000193484"/>
    </source>
</evidence>
<dbReference type="PANTHER" id="PTHR40758:SF1">
    <property type="entry name" value="CONSERVED PROTEIN"/>
    <property type="match status" value="1"/>
</dbReference>
<protein>
    <submittedName>
        <fullName evidence="1">Uncharacterized protein</fullName>
    </submittedName>
</protein>
<dbReference type="EMBL" id="LQOJ01000039">
    <property type="protein sequence ID" value="ORV03087.1"/>
    <property type="molecule type" value="Genomic_DNA"/>
</dbReference>
<comment type="caution">
    <text evidence="1">The sequence shown here is derived from an EMBL/GenBank/DDBJ whole genome shotgun (WGS) entry which is preliminary data.</text>
</comment>
<dbReference type="GO" id="GO:0046872">
    <property type="term" value="F:metal ion binding"/>
    <property type="evidence" value="ECO:0007669"/>
    <property type="project" value="InterPro"/>
</dbReference>
<dbReference type="RefSeq" id="WP_085095888.1">
    <property type="nucleotide sequence ID" value="NZ_AP022603.1"/>
</dbReference>
<dbReference type="InterPro" id="IPR034660">
    <property type="entry name" value="DinB/YfiT-like"/>
</dbReference>
<sequence length="243" mass="26469">MDFGAELLDQNRAFGAAVARCDQDAPVPTCPGWTVKQLFRHVGRGNRWAAQMVAERATGAADPAQVPDGRPPADLDGALAWLDDGARLLVDSVDRIIAEDGTDGSVWTFLGQRPAAWWLRRRLHEVLVHRVDAAFAGGLDFEVRPDLAADCIDEWLDLTSALNPGLPGRVHLHAAEADLGDLGEWTIADGTWTHGHSSGDVALRGPVRELMLVTTRRRPPVEAAVEIFGDEELLATWLDGMKF</sequence>
<evidence type="ECO:0000313" key="1">
    <source>
        <dbReference type="EMBL" id="ORV03087.1"/>
    </source>
</evidence>
<proteinExistence type="predicted"/>
<dbReference type="InterPro" id="IPR010872">
    <property type="entry name" value="MDMPI_C-term_domain"/>
</dbReference>
<dbReference type="GO" id="GO:0005886">
    <property type="term" value="C:plasma membrane"/>
    <property type="evidence" value="ECO:0007669"/>
    <property type="project" value="TreeGrafter"/>
</dbReference>
<dbReference type="AlphaFoldDB" id="A0A1X1RCW2"/>
<accession>A0A1X1RCW2</accession>
<dbReference type="NCBIfam" id="TIGR03083">
    <property type="entry name" value="maleylpyruvate isomerase family mycothiol-dependent enzyme"/>
    <property type="match status" value="1"/>
</dbReference>
<dbReference type="InterPro" id="IPR017517">
    <property type="entry name" value="Maleyloyr_isom"/>
</dbReference>
<dbReference type="PANTHER" id="PTHR40758">
    <property type="entry name" value="CONSERVED PROTEIN"/>
    <property type="match status" value="1"/>
</dbReference>
<organism evidence="1 2">
    <name type="scientific">Mycolicibacterium fallax</name>
    <name type="common">Mycobacterium fallax</name>
    <dbReference type="NCBI Taxonomy" id="1793"/>
    <lineage>
        <taxon>Bacteria</taxon>
        <taxon>Bacillati</taxon>
        <taxon>Actinomycetota</taxon>
        <taxon>Actinomycetes</taxon>
        <taxon>Mycobacteriales</taxon>
        <taxon>Mycobacteriaceae</taxon>
        <taxon>Mycolicibacterium</taxon>
    </lineage>
</organism>
<name>A0A1X1RCW2_MYCFA</name>